<organism evidence="2 3">
    <name type="scientific">Pectinatus cerevisiiphilus</name>
    <dbReference type="NCBI Taxonomy" id="86956"/>
    <lineage>
        <taxon>Bacteria</taxon>
        <taxon>Bacillati</taxon>
        <taxon>Bacillota</taxon>
        <taxon>Negativicutes</taxon>
        <taxon>Selenomonadales</taxon>
        <taxon>Selenomonadaceae</taxon>
        <taxon>Pectinatus</taxon>
    </lineage>
</organism>
<evidence type="ECO:0000259" key="1">
    <source>
        <dbReference type="PROSITE" id="PS51094"/>
    </source>
</evidence>
<proteinExistence type="predicted"/>
<dbReference type="PANTHER" id="PTHR47738">
    <property type="entry name" value="PTS SYSTEM FRUCTOSE-LIKE EIIA COMPONENT-RELATED"/>
    <property type="match status" value="1"/>
</dbReference>
<gene>
    <name evidence="2" type="ORF">EDC37_1304</name>
</gene>
<dbReference type="Gene3D" id="3.40.930.10">
    <property type="entry name" value="Mannitol-specific EII, Chain A"/>
    <property type="match status" value="1"/>
</dbReference>
<keyword evidence="3" id="KW-1185">Reference proteome</keyword>
<feature type="domain" description="PTS EIIA type-2" evidence="1">
    <location>
        <begin position="1"/>
        <end position="146"/>
    </location>
</feature>
<dbReference type="RefSeq" id="WP_132551648.1">
    <property type="nucleotide sequence ID" value="NZ_SMAA01000030.1"/>
</dbReference>
<protein>
    <submittedName>
        <fullName evidence="2">PTS system IIA component (Gat family)</fullName>
    </submittedName>
</protein>
<sequence length="148" mass="16321">MDADLIKINLDATTNSDVIKALGELMKRKEYVKDSYVDAVLNREATLPTGLNIGGTCVAIPHTDPVHVNAPAIAVGLLNTPVKFHSMIAPDQELDVRVVFLLAVKDPKEQVELLTKLMALFQNVETLQKIEMANEREEIAKIMEKAIS</sequence>
<dbReference type="PROSITE" id="PS51094">
    <property type="entry name" value="PTS_EIIA_TYPE_2"/>
    <property type="match status" value="1"/>
</dbReference>
<dbReference type="Proteomes" id="UP000295188">
    <property type="component" value="Unassembled WGS sequence"/>
</dbReference>
<dbReference type="InterPro" id="IPR002178">
    <property type="entry name" value="PTS_EIIA_type-2_dom"/>
</dbReference>
<accession>A0A4V2UR59</accession>
<dbReference type="InterPro" id="IPR016152">
    <property type="entry name" value="PTrfase/Anion_transptr"/>
</dbReference>
<comment type="caution">
    <text evidence="2">The sequence shown here is derived from an EMBL/GenBank/DDBJ whole genome shotgun (WGS) entry which is preliminary data.</text>
</comment>
<evidence type="ECO:0000313" key="3">
    <source>
        <dbReference type="Proteomes" id="UP000295188"/>
    </source>
</evidence>
<dbReference type="CDD" id="cd00211">
    <property type="entry name" value="PTS_IIA_fru"/>
    <property type="match status" value="1"/>
</dbReference>
<dbReference type="SUPFAM" id="SSF55804">
    <property type="entry name" value="Phoshotransferase/anion transport protein"/>
    <property type="match status" value="1"/>
</dbReference>
<dbReference type="EMBL" id="SMAA01000030">
    <property type="protein sequence ID" value="TCS75571.1"/>
    <property type="molecule type" value="Genomic_DNA"/>
</dbReference>
<dbReference type="AlphaFoldDB" id="A0A4V2UR59"/>
<dbReference type="PANTHER" id="PTHR47738:SF3">
    <property type="entry name" value="PHOSPHOTRANSFERASE SYSTEM MANNITOL_FRUCTOSE-SPECIFIC IIA DOMAIN CONTAINING PROTEIN"/>
    <property type="match status" value="1"/>
</dbReference>
<dbReference type="InterPro" id="IPR051541">
    <property type="entry name" value="PTS_SugarTrans_NitroReg"/>
</dbReference>
<dbReference type="OrthoDB" id="1633991at2"/>
<dbReference type="Pfam" id="PF00359">
    <property type="entry name" value="PTS_EIIA_2"/>
    <property type="match status" value="1"/>
</dbReference>
<name>A0A4V2UR59_9FIRM</name>
<reference evidence="2 3" key="1">
    <citation type="submission" date="2019-03" db="EMBL/GenBank/DDBJ databases">
        <title>Genomic Encyclopedia of Type Strains, Phase IV (KMG-IV): sequencing the most valuable type-strain genomes for metagenomic binning, comparative biology and taxonomic classification.</title>
        <authorList>
            <person name="Goeker M."/>
        </authorList>
    </citation>
    <scope>NUCLEOTIDE SEQUENCE [LARGE SCALE GENOMIC DNA]</scope>
    <source>
        <strain evidence="2 3">DSM 20467</strain>
    </source>
</reference>
<evidence type="ECO:0000313" key="2">
    <source>
        <dbReference type="EMBL" id="TCS75571.1"/>
    </source>
</evidence>